<keyword evidence="1" id="KW-0472">Membrane</keyword>
<protein>
    <submittedName>
        <fullName evidence="2">Uncharacterized protein</fullName>
    </submittedName>
</protein>
<dbReference type="EMBL" id="CM009749">
    <property type="protein sequence ID" value="PUZ75438.1"/>
    <property type="molecule type" value="Genomic_DNA"/>
</dbReference>
<keyword evidence="1" id="KW-0812">Transmembrane</keyword>
<sequence>MHPGVSSLGTGYSDVSSTNHSMLYCHLLVLLQIYIIIVTYILYLFFFLCTLCFMALKKGWSWFWLS</sequence>
<evidence type="ECO:0000256" key="1">
    <source>
        <dbReference type="SAM" id="Phobius"/>
    </source>
</evidence>
<gene>
    <name evidence="2" type="ORF">GQ55_1G169400</name>
</gene>
<evidence type="ECO:0000313" key="2">
    <source>
        <dbReference type="EMBL" id="PUZ75438.1"/>
    </source>
</evidence>
<accession>A0A2T7F5T6</accession>
<dbReference type="Gramene" id="PUZ75438">
    <property type="protein sequence ID" value="PUZ75438"/>
    <property type="gene ID" value="GQ55_1G169400"/>
</dbReference>
<keyword evidence="1" id="KW-1133">Transmembrane helix</keyword>
<proteinExistence type="predicted"/>
<keyword evidence="3" id="KW-1185">Reference proteome</keyword>
<feature type="transmembrane region" description="Helical" evidence="1">
    <location>
        <begin position="31"/>
        <end position="56"/>
    </location>
</feature>
<name>A0A2T7F5T6_9POAL</name>
<dbReference type="AlphaFoldDB" id="A0A2T7F5T6"/>
<reference evidence="2 3" key="1">
    <citation type="submission" date="2018-04" db="EMBL/GenBank/DDBJ databases">
        <title>WGS assembly of Panicum hallii var. hallii HAL2.</title>
        <authorList>
            <person name="Lovell J."/>
            <person name="Jenkins J."/>
            <person name="Lowry D."/>
            <person name="Mamidi S."/>
            <person name="Sreedasyam A."/>
            <person name="Weng X."/>
            <person name="Barry K."/>
            <person name="Bonette J."/>
            <person name="Campitelli B."/>
            <person name="Daum C."/>
            <person name="Gordon S."/>
            <person name="Gould B."/>
            <person name="Lipzen A."/>
            <person name="MacQueen A."/>
            <person name="Palacio-Mejia J."/>
            <person name="Plott C."/>
            <person name="Shakirov E."/>
            <person name="Shu S."/>
            <person name="Yoshinaga Y."/>
            <person name="Zane M."/>
            <person name="Rokhsar D."/>
            <person name="Grimwood J."/>
            <person name="Schmutz J."/>
            <person name="Juenger T."/>
        </authorList>
    </citation>
    <scope>NUCLEOTIDE SEQUENCE [LARGE SCALE GENOMIC DNA]</scope>
    <source>
        <strain evidence="3">cv. HAL2</strain>
    </source>
</reference>
<evidence type="ECO:0000313" key="3">
    <source>
        <dbReference type="Proteomes" id="UP000244336"/>
    </source>
</evidence>
<dbReference type="Proteomes" id="UP000244336">
    <property type="component" value="Chromosome 1"/>
</dbReference>
<organism evidence="2 3">
    <name type="scientific">Panicum hallii var. hallii</name>
    <dbReference type="NCBI Taxonomy" id="1504633"/>
    <lineage>
        <taxon>Eukaryota</taxon>
        <taxon>Viridiplantae</taxon>
        <taxon>Streptophyta</taxon>
        <taxon>Embryophyta</taxon>
        <taxon>Tracheophyta</taxon>
        <taxon>Spermatophyta</taxon>
        <taxon>Magnoliopsida</taxon>
        <taxon>Liliopsida</taxon>
        <taxon>Poales</taxon>
        <taxon>Poaceae</taxon>
        <taxon>PACMAD clade</taxon>
        <taxon>Panicoideae</taxon>
        <taxon>Panicodae</taxon>
        <taxon>Paniceae</taxon>
        <taxon>Panicinae</taxon>
        <taxon>Panicum</taxon>
        <taxon>Panicum sect. Panicum</taxon>
    </lineage>
</organism>